<evidence type="ECO:0000259" key="2">
    <source>
        <dbReference type="PROSITE" id="PS50994"/>
    </source>
</evidence>
<reference evidence="3" key="1">
    <citation type="submission" date="2021-03" db="EMBL/GenBank/DDBJ databases">
        <title>Draft genome sequence of rust myrtle Austropuccinia psidii MF-1, a brazilian biotype.</title>
        <authorList>
            <person name="Quecine M.C."/>
            <person name="Pachon D.M.R."/>
            <person name="Bonatelli M.L."/>
            <person name="Correr F.H."/>
            <person name="Franceschini L.M."/>
            <person name="Leite T.F."/>
            <person name="Margarido G.R.A."/>
            <person name="Almeida C.A."/>
            <person name="Ferrarezi J.A."/>
            <person name="Labate C.A."/>
        </authorList>
    </citation>
    <scope>NUCLEOTIDE SEQUENCE</scope>
    <source>
        <strain evidence="3">MF-1</strain>
    </source>
</reference>
<evidence type="ECO:0000313" key="4">
    <source>
        <dbReference type="Proteomes" id="UP000765509"/>
    </source>
</evidence>
<dbReference type="Gene3D" id="1.10.340.70">
    <property type="match status" value="1"/>
</dbReference>
<dbReference type="GO" id="GO:0015074">
    <property type="term" value="P:DNA integration"/>
    <property type="evidence" value="ECO:0007669"/>
    <property type="project" value="InterPro"/>
</dbReference>
<dbReference type="GO" id="GO:0003723">
    <property type="term" value="F:RNA binding"/>
    <property type="evidence" value="ECO:0007669"/>
    <property type="project" value="UniProtKB-KW"/>
</dbReference>
<dbReference type="SUPFAM" id="SSF53098">
    <property type="entry name" value="Ribonuclease H-like"/>
    <property type="match status" value="1"/>
</dbReference>
<keyword evidence="1" id="KW-0694">RNA-binding</keyword>
<comment type="caution">
    <text evidence="3">The sequence shown here is derived from an EMBL/GenBank/DDBJ whole genome shotgun (WGS) entry which is preliminary data.</text>
</comment>
<feature type="domain" description="Integrase catalytic" evidence="2">
    <location>
        <begin position="90"/>
        <end position="195"/>
    </location>
</feature>
<gene>
    <name evidence="3" type="ORF">O181_023187</name>
</gene>
<dbReference type="Proteomes" id="UP000765509">
    <property type="component" value="Unassembled WGS sequence"/>
</dbReference>
<name>A0A9Q3CGY2_9BASI</name>
<dbReference type="PANTHER" id="PTHR37984:SF5">
    <property type="entry name" value="PROTEIN NYNRIN-LIKE"/>
    <property type="match status" value="1"/>
</dbReference>
<dbReference type="InterPro" id="IPR001584">
    <property type="entry name" value="Integrase_cat-core"/>
</dbReference>
<proteinExistence type="predicted"/>
<organism evidence="3 4">
    <name type="scientific">Austropuccinia psidii MF-1</name>
    <dbReference type="NCBI Taxonomy" id="1389203"/>
    <lineage>
        <taxon>Eukaryota</taxon>
        <taxon>Fungi</taxon>
        <taxon>Dikarya</taxon>
        <taxon>Basidiomycota</taxon>
        <taxon>Pucciniomycotina</taxon>
        <taxon>Pucciniomycetes</taxon>
        <taxon>Pucciniales</taxon>
        <taxon>Sphaerophragmiaceae</taxon>
        <taxon>Austropuccinia</taxon>
    </lineage>
</organism>
<dbReference type="GO" id="GO:0005634">
    <property type="term" value="C:nucleus"/>
    <property type="evidence" value="ECO:0007669"/>
    <property type="project" value="UniProtKB-ARBA"/>
</dbReference>
<evidence type="ECO:0000313" key="3">
    <source>
        <dbReference type="EMBL" id="MBW0483472.1"/>
    </source>
</evidence>
<sequence length="378" mass="44530">MGHMSEDRTKERVASTAWWPKWEQEFIEYVNTCERWQKENRKHGKKYGPLQHIEEPKHPCKSVRCLPYHKEDTEMDTALLFWNNIISTCGIPKPIICHRDTKLKSEFWANLYDMLGTKLAFPTAYHPQKDGLAKRMIQTMEDILRRFCAYGMEYKDHEGYTHYWVTLLPEVQLAYNRSQNSTTGKSPSLVEKGWRPLLPVDHLKKNLLTIYPTSKDFHEMWKRACDTAARCIAEAKEYNKQRWDNSHMEPELKEGDQVLVSKLKFNNLKGPKHMRDKFVGKHPVLPGSLVKPYFQTEENKFPSRKKNATPPEIVEVEDFPGPVKKIIKAMKIRLNGKYQRQYLVRFKNQSADTHKWLAEEAIPDGTLHLRRFRVSSRT</sequence>
<keyword evidence="4" id="KW-1185">Reference proteome</keyword>
<dbReference type="PANTHER" id="PTHR37984">
    <property type="entry name" value="PROTEIN CBG26694"/>
    <property type="match status" value="1"/>
</dbReference>
<dbReference type="InterPro" id="IPR012337">
    <property type="entry name" value="RNaseH-like_sf"/>
</dbReference>
<protein>
    <recommendedName>
        <fullName evidence="2">Integrase catalytic domain-containing protein</fullName>
    </recommendedName>
</protein>
<dbReference type="PROSITE" id="PS50994">
    <property type="entry name" value="INTEGRASE"/>
    <property type="match status" value="1"/>
</dbReference>
<dbReference type="AlphaFoldDB" id="A0A9Q3CGY2"/>
<dbReference type="EMBL" id="AVOT02007239">
    <property type="protein sequence ID" value="MBW0483472.1"/>
    <property type="molecule type" value="Genomic_DNA"/>
</dbReference>
<dbReference type="InterPro" id="IPR036397">
    <property type="entry name" value="RNaseH_sf"/>
</dbReference>
<dbReference type="InterPro" id="IPR050951">
    <property type="entry name" value="Retrovirus_Pol_polyprotein"/>
</dbReference>
<dbReference type="Gene3D" id="3.30.420.10">
    <property type="entry name" value="Ribonuclease H-like superfamily/Ribonuclease H"/>
    <property type="match status" value="1"/>
</dbReference>
<accession>A0A9Q3CGY2</accession>
<dbReference type="InterPro" id="IPR041588">
    <property type="entry name" value="Integrase_H2C2"/>
</dbReference>
<dbReference type="Pfam" id="PF17921">
    <property type="entry name" value="Integrase_H2C2"/>
    <property type="match status" value="1"/>
</dbReference>
<evidence type="ECO:0000256" key="1">
    <source>
        <dbReference type="ARBA" id="ARBA00022884"/>
    </source>
</evidence>